<dbReference type="PROSITE" id="PS00092">
    <property type="entry name" value="N6_MTASE"/>
    <property type="match status" value="1"/>
</dbReference>
<evidence type="ECO:0000256" key="4">
    <source>
        <dbReference type="ARBA" id="ARBA00022679"/>
    </source>
</evidence>
<dbReference type="InterPro" id="IPR022749">
    <property type="entry name" value="D12N6_MeTrfase_N"/>
</dbReference>
<evidence type="ECO:0000256" key="7">
    <source>
        <dbReference type="ARBA" id="ARBA00047942"/>
    </source>
</evidence>
<evidence type="ECO:0000259" key="8">
    <source>
        <dbReference type="Pfam" id="PF02384"/>
    </source>
</evidence>
<name>A0ABN6R7T8_STRNI</name>
<keyword evidence="4" id="KW-0808">Transferase</keyword>
<sequence>MRDRDGCCRAITSGPVLAGQQPFGLLEVMSGPTSAPPSAHAGLTQHKTLTSVFLPTRPTTKRALVWSTLTLFGRGDPSVQRSYATDRSCADIKHPALPRDANRCRHHFVIDVSWMSVPSSSVAGRLGAHESTATNHGSEARVARLTLPQLERHLYAAADILRGKMDASEFKEYIFGMLFLKRASDQFDELRERVIDAQMKARKPREAAEKNAEMPHHYAGGQFYVPEDARWRTIVDRSRNSDVKVAETLNVAMGALSEANSPALDDVLEHIDFTRKVGQASLSNVKLQQLVDHFGRYRLRNEDFEFPDLLGHAYEYLIGEFADSAGKKGGEFYTPRAVVRMMVRLVEPEEEMSVYDPCCGSGGMLILAKEYVEEHGHDASTLDLAGQEYNGGVWAMAKMNMILHGIADADLRNDDTLAAPAHELDGELTRFDRVLTNPPFSLNYARKNMAHQERMKYGWCPESGKKADLMFIQHVLAVLEPDGIGASVMPHGVLFRSGEEKRIREGFIKEHRLDAVIGLPPNLFYGTGIPACILVVRGSNGVPEENRGTVLFINADREYAPGRAQNHLAPQHAEKIVAAYQERRNIPGFARLVSLTELEENDYNLNIRRYVDNTPPPEPQDVRAHLHGGIPKSEVAARMEQFTAYGVDPARLFAEKDTEYYDFPPEGYEATAARIPRIAAERERELFNAYETWWSKHERRLIELPDSKKLMKTREELLESFGSELEPLNVLDRHQLAGAVAAWWYDSQHDLKSLSAHGFRAVIDRWVANIESAFDEPEDADAKTLNRLRTDQRTARRHRLVPVLIPAYVEALEVAEAQVGDLDAQVKAAAPASGGEESELEESTEPLSPAVVRKLRAELKQAKLKVKELRSAFVAELKSAAGGLSDDEAMGYVLQFLSADLKARLLRSYTVGLRELVSCYRNWGEKYAVTLLEIEARRDAAAARLVAHLRELGYA</sequence>
<dbReference type="PANTHER" id="PTHR42933">
    <property type="entry name" value="SLR6095 PROTEIN"/>
    <property type="match status" value="1"/>
</dbReference>
<keyword evidence="10" id="KW-0540">Nuclease</keyword>
<dbReference type="SUPFAM" id="SSF53335">
    <property type="entry name" value="S-adenosyl-L-methionine-dependent methyltransferases"/>
    <property type="match status" value="1"/>
</dbReference>
<keyword evidence="5" id="KW-0949">S-adenosyl-L-methionine</keyword>
<dbReference type="Proteomes" id="UP001059597">
    <property type="component" value="Chromosome"/>
</dbReference>
<evidence type="ECO:0000256" key="1">
    <source>
        <dbReference type="ARBA" id="ARBA00006594"/>
    </source>
</evidence>
<dbReference type="Pfam" id="PF02384">
    <property type="entry name" value="N6_Mtase"/>
    <property type="match status" value="1"/>
</dbReference>
<feature type="domain" description="N6 adenine-specific DNA methyltransferase N-terminal" evidence="9">
    <location>
        <begin position="150"/>
        <end position="294"/>
    </location>
</feature>
<comment type="similarity">
    <text evidence="1">Belongs to the N(4)/N(6)-methyltransferase family.</text>
</comment>
<feature type="domain" description="DNA methylase adenine-specific" evidence="8">
    <location>
        <begin position="308"/>
        <end position="613"/>
    </location>
</feature>
<dbReference type="PANTHER" id="PTHR42933:SF3">
    <property type="entry name" value="TYPE I RESTRICTION ENZYME MJAVIII METHYLASE SUBUNIT"/>
    <property type="match status" value="1"/>
</dbReference>
<proteinExistence type="inferred from homology"/>
<dbReference type="Gene3D" id="1.20.1260.30">
    <property type="match status" value="1"/>
</dbReference>
<keyword evidence="3" id="KW-0489">Methyltransferase</keyword>
<reference evidence="10" key="1">
    <citation type="submission" date="2022-06" db="EMBL/GenBank/DDBJ databases">
        <title>Complete genome sequence of Streptomyces nigrescens HEK616.</title>
        <authorList>
            <person name="Asamizu S."/>
            <person name="Onaka H."/>
        </authorList>
    </citation>
    <scope>NUCLEOTIDE SEQUENCE</scope>
    <source>
        <strain evidence="10">HEK616</strain>
    </source>
</reference>
<evidence type="ECO:0000256" key="2">
    <source>
        <dbReference type="ARBA" id="ARBA00011900"/>
    </source>
</evidence>
<comment type="catalytic activity">
    <reaction evidence="7">
        <text>a 2'-deoxyadenosine in DNA + S-adenosyl-L-methionine = an N(6)-methyl-2'-deoxyadenosine in DNA + S-adenosyl-L-homocysteine + H(+)</text>
        <dbReference type="Rhea" id="RHEA:15197"/>
        <dbReference type="Rhea" id="RHEA-COMP:12418"/>
        <dbReference type="Rhea" id="RHEA-COMP:12419"/>
        <dbReference type="ChEBI" id="CHEBI:15378"/>
        <dbReference type="ChEBI" id="CHEBI:57856"/>
        <dbReference type="ChEBI" id="CHEBI:59789"/>
        <dbReference type="ChEBI" id="CHEBI:90615"/>
        <dbReference type="ChEBI" id="CHEBI:90616"/>
        <dbReference type="EC" id="2.1.1.72"/>
    </reaction>
</comment>
<protein>
    <recommendedName>
        <fullName evidence="2">site-specific DNA-methyltransferase (adenine-specific)</fullName>
        <ecNumber evidence="2">2.1.1.72</ecNumber>
    </recommendedName>
</protein>
<keyword evidence="6" id="KW-0680">Restriction system</keyword>
<dbReference type="Gene3D" id="3.40.50.150">
    <property type="entry name" value="Vaccinia Virus protein VP39"/>
    <property type="match status" value="1"/>
</dbReference>
<dbReference type="EMBL" id="AP026073">
    <property type="protein sequence ID" value="BDM73160.1"/>
    <property type="molecule type" value="Genomic_DNA"/>
</dbReference>
<dbReference type="PRINTS" id="PR00507">
    <property type="entry name" value="N12N6MTFRASE"/>
</dbReference>
<dbReference type="GO" id="GO:0004519">
    <property type="term" value="F:endonuclease activity"/>
    <property type="evidence" value="ECO:0007669"/>
    <property type="project" value="UniProtKB-KW"/>
</dbReference>
<keyword evidence="10" id="KW-0255">Endonuclease</keyword>
<dbReference type="EC" id="2.1.1.72" evidence="2"/>
<dbReference type="Pfam" id="PF12161">
    <property type="entry name" value="HsdM_N"/>
    <property type="match status" value="1"/>
</dbReference>
<evidence type="ECO:0000256" key="6">
    <source>
        <dbReference type="ARBA" id="ARBA00022747"/>
    </source>
</evidence>
<evidence type="ECO:0000259" key="9">
    <source>
        <dbReference type="Pfam" id="PF12161"/>
    </source>
</evidence>
<gene>
    <name evidence="10" type="ORF">HEK616_66470</name>
</gene>
<evidence type="ECO:0000256" key="5">
    <source>
        <dbReference type="ARBA" id="ARBA00022691"/>
    </source>
</evidence>
<dbReference type="InterPro" id="IPR029063">
    <property type="entry name" value="SAM-dependent_MTases_sf"/>
</dbReference>
<keyword evidence="11" id="KW-1185">Reference proteome</keyword>
<dbReference type="InterPro" id="IPR003356">
    <property type="entry name" value="DNA_methylase_A-5"/>
</dbReference>
<evidence type="ECO:0000313" key="11">
    <source>
        <dbReference type="Proteomes" id="UP001059597"/>
    </source>
</evidence>
<evidence type="ECO:0000256" key="3">
    <source>
        <dbReference type="ARBA" id="ARBA00022603"/>
    </source>
</evidence>
<dbReference type="InterPro" id="IPR051537">
    <property type="entry name" value="DNA_Adenine_Mtase"/>
</dbReference>
<keyword evidence="10" id="KW-0378">Hydrolase</keyword>
<accession>A0ABN6R7T8</accession>
<organism evidence="10 11">
    <name type="scientific">Streptomyces nigrescens</name>
    <dbReference type="NCBI Taxonomy" id="1920"/>
    <lineage>
        <taxon>Bacteria</taxon>
        <taxon>Bacillati</taxon>
        <taxon>Actinomycetota</taxon>
        <taxon>Actinomycetes</taxon>
        <taxon>Kitasatosporales</taxon>
        <taxon>Streptomycetaceae</taxon>
        <taxon>Streptomyces</taxon>
    </lineage>
</organism>
<evidence type="ECO:0000313" key="10">
    <source>
        <dbReference type="EMBL" id="BDM73160.1"/>
    </source>
</evidence>
<dbReference type="InterPro" id="IPR002052">
    <property type="entry name" value="DNA_methylase_N6_adenine_CS"/>
</dbReference>
<dbReference type="InterPro" id="IPR038333">
    <property type="entry name" value="T1MK-like_N_sf"/>
</dbReference>